<evidence type="ECO:0000313" key="9">
    <source>
        <dbReference type="Proteomes" id="UP001076655"/>
    </source>
</evidence>
<comment type="caution">
    <text evidence="8">The sequence shown here is derived from an EMBL/GenBank/DDBJ whole genome shotgun (WGS) entry which is preliminary data.</text>
</comment>
<protein>
    <submittedName>
        <fullName evidence="8">Type III secretion system translocon subunit SctE</fullName>
    </submittedName>
</protein>
<proteinExistence type="inferred from homology"/>
<keyword evidence="5" id="KW-0175">Coiled coil</keyword>
<evidence type="ECO:0000256" key="6">
    <source>
        <dbReference type="SAM" id="Phobius"/>
    </source>
</evidence>
<dbReference type="AlphaFoldDB" id="A0A9Q4CNW1"/>
<name>A0A9Q4CNW1_MORMO</name>
<evidence type="ECO:0000256" key="5">
    <source>
        <dbReference type="SAM" id="Coils"/>
    </source>
</evidence>
<feature type="transmembrane region" description="Helical" evidence="6">
    <location>
        <begin position="431"/>
        <end position="456"/>
    </location>
</feature>
<keyword evidence="6" id="KW-0472">Membrane</keyword>
<feature type="domain" description="Translocator protein BipB-like C-terminal" evidence="7">
    <location>
        <begin position="282"/>
        <end position="476"/>
    </location>
</feature>
<evidence type="ECO:0000256" key="2">
    <source>
        <dbReference type="ARBA" id="ARBA00022870"/>
    </source>
</evidence>
<dbReference type="Proteomes" id="UP001076655">
    <property type="component" value="Unassembled WGS sequence"/>
</dbReference>
<dbReference type="InterPro" id="IPR006972">
    <property type="entry name" value="BipB-like_C"/>
</dbReference>
<evidence type="ECO:0000256" key="1">
    <source>
        <dbReference type="ARBA" id="ARBA00004301"/>
    </source>
</evidence>
<dbReference type="RefSeq" id="WP_267785472.1">
    <property type="nucleotide sequence ID" value="NZ_JAPNMI010000004.1"/>
</dbReference>
<reference evidence="8" key="1">
    <citation type="submission" date="2022-08" db="EMBL/GenBank/DDBJ databases">
        <authorList>
            <person name="Dale J.L."/>
        </authorList>
    </citation>
    <scope>NUCLEOTIDE SEQUENCE</scope>
    <source>
        <strain evidence="8">2022EL-00758</strain>
    </source>
</reference>
<dbReference type="GO" id="GO:0033644">
    <property type="term" value="C:host cell membrane"/>
    <property type="evidence" value="ECO:0007669"/>
    <property type="project" value="UniProtKB-SubCell"/>
</dbReference>
<evidence type="ECO:0000256" key="4">
    <source>
        <dbReference type="ARBA" id="ARBA00035640"/>
    </source>
</evidence>
<evidence type="ECO:0000313" key="8">
    <source>
        <dbReference type="EMBL" id="MCY0789904.1"/>
    </source>
</evidence>
<organism evidence="8 9">
    <name type="scientific">Morganella morganii</name>
    <name type="common">Proteus morganii</name>
    <dbReference type="NCBI Taxonomy" id="582"/>
    <lineage>
        <taxon>Bacteria</taxon>
        <taxon>Pseudomonadati</taxon>
        <taxon>Pseudomonadota</taxon>
        <taxon>Gammaproteobacteria</taxon>
        <taxon>Enterobacterales</taxon>
        <taxon>Morganellaceae</taxon>
        <taxon>Morganella</taxon>
    </lineage>
</organism>
<keyword evidence="2" id="KW-1043">Host membrane</keyword>
<evidence type="ECO:0000256" key="3">
    <source>
        <dbReference type="ARBA" id="ARBA00023026"/>
    </source>
</evidence>
<feature type="coiled-coil region" evidence="5">
    <location>
        <begin position="279"/>
        <end position="313"/>
    </location>
</feature>
<dbReference type="EMBL" id="JAPNMI010000004">
    <property type="protein sequence ID" value="MCY0789904.1"/>
    <property type="molecule type" value="Genomic_DNA"/>
</dbReference>
<accession>A0A9Q4CNW1</accession>
<comment type="similarity">
    <text evidence="4">Belongs to the SctE/SipB/YopB family.</text>
</comment>
<keyword evidence="6" id="KW-0812">Transmembrane</keyword>
<gene>
    <name evidence="8" type="primary">sctE</name>
    <name evidence="8" type="ORF">N0392_09430</name>
</gene>
<dbReference type="Pfam" id="PF04888">
    <property type="entry name" value="SseC"/>
    <property type="match status" value="1"/>
</dbReference>
<evidence type="ECO:0000259" key="7">
    <source>
        <dbReference type="Pfam" id="PF04888"/>
    </source>
</evidence>
<comment type="subcellular location">
    <subcellularLocation>
        <location evidence="1">Host membrane</location>
        <topology evidence="1">Multi-pass membrane protein</topology>
    </subcellularLocation>
</comment>
<sequence length="572" mass="62597">MDVSGIKSAQLAVSGVLAGEIDDTEKSKVINRQEDTSHSEKIIEELGERYNRENTKITKPQLNGKPAGKQHDDKISAKKISISELFSLLSDNLSGEQIKSSGINQSINNNIMKNIWSEKKESDLSEDINNYAGILLGCVDELSERYFSVINNCDEMFDDIRLFFTEDKNIKINSKDEFSVFFNRKLGVDIVLKSLSEKGGDAGVKTALLENLLNDIISLPEIQDQMWVIEPQKLALLTSELNTLNTMAGVLASAKECLSAAQSLISMNNKNTVEYNNSLAVLMGKLADLRDQIAQKKLENDRELARLQQLALQVKTDKDAADIAEKIKKAERLQALFKWLGPLLTAIMAVLTALTGGLMAKALAAVIVIMTIVSEVVKAAGGPDIMAKIMEPVTKLVEVIQKFIKEIAMEIAKAQGKSPEELKKPEKTMEIVGMVLAVVVVMALFIAAASAGGAIAGKITGKFASEAMQAAMKSAFAQIQTMLTTLMMTTTIINSASSVTNGVLQADIVRHRADMDVDLVLMDRITELMNQIMAAFSESQKELIALNEKLSKYGNDSFQRIKSMLQQGQQAV</sequence>
<keyword evidence="3" id="KW-0843">Virulence</keyword>
<keyword evidence="6" id="KW-1133">Transmembrane helix</keyword>